<dbReference type="EnsemblPlants" id="OGLUM05G27570.1">
    <property type="protein sequence ID" value="OGLUM05G27570.1"/>
    <property type="gene ID" value="OGLUM05G27570"/>
</dbReference>
<reference evidence="2" key="2">
    <citation type="submission" date="2018-05" db="EMBL/GenBank/DDBJ databases">
        <title>OgluRS3 (Oryza glumaepatula Reference Sequence Version 3).</title>
        <authorList>
            <person name="Zhang J."/>
            <person name="Kudrna D."/>
            <person name="Lee S."/>
            <person name="Talag J."/>
            <person name="Welchert J."/>
            <person name="Wing R.A."/>
        </authorList>
    </citation>
    <scope>NUCLEOTIDE SEQUENCE [LARGE SCALE GENOMIC DNA]</scope>
</reference>
<evidence type="ECO:0000256" key="1">
    <source>
        <dbReference type="SAM" id="MobiDB-lite"/>
    </source>
</evidence>
<sequence length="198" mass="20923">MGDGGGGGGDDGSGKPATVAAAVLDLLGSLLELLGIGLQSPYDEPMTQSIRVRGAKKQRKVVDYSYNTGYSRSTAQCVCLCLMIHPAKPKAKHNLRCAGRRHAARGAPHGWRNGAGACLADEKIKNNSAEPERSRLRATAHSAVQAGASRPSQAFVIQIPKSRQMFQIHLKNLKPNRLLGGIPTAGPEPLGTSHSVQD</sequence>
<proteinExistence type="predicted"/>
<protein>
    <submittedName>
        <fullName evidence="2">Uncharacterized protein</fullName>
    </submittedName>
</protein>
<organism evidence="2">
    <name type="scientific">Oryza glumipatula</name>
    <dbReference type="NCBI Taxonomy" id="40148"/>
    <lineage>
        <taxon>Eukaryota</taxon>
        <taxon>Viridiplantae</taxon>
        <taxon>Streptophyta</taxon>
        <taxon>Embryophyta</taxon>
        <taxon>Tracheophyta</taxon>
        <taxon>Spermatophyta</taxon>
        <taxon>Magnoliopsida</taxon>
        <taxon>Liliopsida</taxon>
        <taxon>Poales</taxon>
        <taxon>Poaceae</taxon>
        <taxon>BOP clade</taxon>
        <taxon>Oryzoideae</taxon>
        <taxon>Oryzeae</taxon>
        <taxon>Oryzinae</taxon>
        <taxon>Oryza</taxon>
    </lineage>
</organism>
<accession>A0A0E0A2V0</accession>
<dbReference type="Proteomes" id="UP000026961">
    <property type="component" value="Chromosome 5"/>
</dbReference>
<dbReference type="Gramene" id="OGLUM05G27570.1">
    <property type="protein sequence ID" value="OGLUM05G27570.1"/>
    <property type="gene ID" value="OGLUM05G27570"/>
</dbReference>
<evidence type="ECO:0000313" key="3">
    <source>
        <dbReference type="Proteomes" id="UP000026961"/>
    </source>
</evidence>
<keyword evidence="3" id="KW-1185">Reference proteome</keyword>
<dbReference type="HOGENOM" id="CLU_1380026_0_0_1"/>
<reference evidence="2" key="1">
    <citation type="submission" date="2015-04" db="UniProtKB">
        <authorList>
            <consortium name="EnsemblPlants"/>
        </authorList>
    </citation>
    <scope>IDENTIFICATION</scope>
</reference>
<name>A0A0E0A2V0_9ORYZ</name>
<evidence type="ECO:0000313" key="2">
    <source>
        <dbReference type="EnsemblPlants" id="OGLUM05G27570.1"/>
    </source>
</evidence>
<dbReference type="AlphaFoldDB" id="A0A0E0A2V0"/>
<feature type="region of interest" description="Disordered" evidence="1">
    <location>
        <begin position="179"/>
        <end position="198"/>
    </location>
</feature>